<proteinExistence type="predicted"/>
<dbReference type="EMBL" id="GL876969">
    <property type="protein sequence ID" value="KLU86846.1"/>
    <property type="molecule type" value="Genomic_DNA"/>
</dbReference>
<gene>
    <name evidence="3" type="ORF">MAPG_05854</name>
</gene>
<dbReference type="VEuPathDB" id="FungiDB:MAPG_05854"/>
<dbReference type="AlphaFoldDB" id="A0A0H2TYW5"/>
<organism evidence="3">
    <name type="scientific">Magnaporthiopsis poae (strain ATCC 64411 / 73-15)</name>
    <name type="common">Kentucky bluegrass fungus</name>
    <name type="synonym">Magnaporthe poae</name>
    <dbReference type="NCBI Taxonomy" id="644358"/>
    <lineage>
        <taxon>Eukaryota</taxon>
        <taxon>Fungi</taxon>
        <taxon>Dikarya</taxon>
        <taxon>Ascomycota</taxon>
        <taxon>Pezizomycotina</taxon>
        <taxon>Sordariomycetes</taxon>
        <taxon>Sordariomycetidae</taxon>
        <taxon>Magnaporthales</taxon>
        <taxon>Magnaporthaceae</taxon>
        <taxon>Magnaporthiopsis</taxon>
    </lineage>
</organism>
<dbReference type="SUPFAM" id="SSF56112">
    <property type="entry name" value="Protein kinase-like (PK-like)"/>
    <property type="match status" value="1"/>
</dbReference>
<evidence type="ECO:0000313" key="3">
    <source>
        <dbReference type="EMBL" id="KLU86846.1"/>
    </source>
</evidence>
<name>A0A0H2TYW5_MAGP6</name>
<sequence length="281" mass="30514">MQIVNPISCCQQQQRPAPRCQLPPPALSPSPTEVRPVEIRDHFCPVPLETLSLDPDKPVRLDKVTSSARISRRQCPPTHSAANFSRLTLPSDGVISTPPRGMDGRRGNIASPALLATYEKLGSMPLYSEVYLVDQSTVLKTGPDVTLQEAGALIYLFHNSGVPVPRVLDFGTDPETGHNYILMERVDGEPLDQVWDTMNEEWKAVVVAQIRSIFLDLRNIRDTEVCGFVPETDGGLPLAPAGTPRAGVTDNFFARPQGPFSSEGRAAARAGGEPAAARRAL</sequence>
<reference evidence="3" key="2">
    <citation type="submission" date="2011-03" db="EMBL/GenBank/DDBJ databases">
        <title>Annotation of Magnaporthe poae ATCC 64411.</title>
        <authorList>
            <person name="Ma L.-J."/>
            <person name="Dead R."/>
            <person name="Young S.K."/>
            <person name="Zeng Q."/>
            <person name="Gargeya S."/>
            <person name="Fitzgerald M."/>
            <person name="Haas B."/>
            <person name="Abouelleil A."/>
            <person name="Alvarado L."/>
            <person name="Arachchi H.M."/>
            <person name="Berlin A."/>
            <person name="Brown A."/>
            <person name="Chapman S.B."/>
            <person name="Chen Z."/>
            <person name="Dunbar C."/>
            <person name="Freedman E."/>
            <person name="Gearin G."/>
            <person name="Gellesch M."/>
            <person name="Goldberg J."/>
            <person name="Griggs A."/>
            <person name="Gujja S."/>
            <person name="Heiman D."/>
            <person name="Howarth C."/>
            <person name="Larson L."/>
            <person name="Lui A."/>
            <person name="MacDonald P.J.P."/>
            <person name="Mehta T."/>
            <person name="Montmayeur A."/>
            <person name="Murphy C."/>
            <person name="Neiman D."/>
            <person name="Pearson M."/>
            <person name="Priest M."/>
            <person name="Roberts A."/>
            <person name="Saif S."/>
            <person name="Shea T."/>
            <person name="Shenoy N."/>
            <person name="Sisk P."/>
            <person name="Stolte C."/>
            <person name="Sykes S."/>
            <person name="Yandava C."/>
            <person name="Wortman J."/>
            <person name="Nusbaum C."/>
            <person name="Birren B."/>
        </authorList>
    </citation>
    <scope>NUCLEOTIDE SEQUENCE</scope>
    <source>
        <strain evidence="3">ATCC 64411</strain>
    </source>
</reference>
<reference evidence="3" key="1">
    <citation type="submission" date="2010-05" db="EMBL/GenBank/DDBJ databases">
        <title>The Genome Sequence of Magnaporthe poae strain ATCC 64411.</title>
        <authorList>
            <consortium name="The Broad Institute Genome Sequencing Platform"/>
            <consortium name="Broad Institute Genome Sequencing Center for Infectious Disease"/>
            <person name="Ma L.-J."/>
            <person name="Dead R."/>
            <person name="Young S."/>
            <person name="Zeng Q."/>
            <person name="Koehrsen M."/>
            <person name="Alvarado L."/>
            <person name="Berlin A."/>
            <person name="Chapman S.B."/>
            <person name="Chen Z."/>
            <person name="Freedman E."/>
            <person name="Gellesch M."/>
            <person name="Goldberg J."/>
            <person name="Griggs A."/>
            <person name="Gujja S."/>
            <person name="Heilman E.R."/>
            <person name="Heiman D."/>
            <person name="Hepburn T."/>
            <person name="Howarth C."/>
            <person name="Jen D."/>
            <person name="Larson L."/>
            <person name="Mehta T."/>
            <person name="Neiman D."/>
            <person name="Pearson M."/>
            <person name="Roberts A."/>
            <person name="Saif S."/>
            <person name="Shea T."/>
            <person name="Shenoy N."/>
            <person name="Sisk P."/>
            <person name="Stolte C."/>
            <person name="Sykes S."/>
            <person name="Walk T."/>
            <person name="White J."/>
            <person name="Yandava C."/>
            <person name="Haas B."/>
            <person name="Nusbaum C."/>
            <person name="Birren B."/>
        </authorList>
    </citation>
    <scope>NUCLEOTIDE SEQUENCE</scope>
    <source>
        <strain evidence="3">ATCC 64411</strain>
    </source>
</reference>
<dbReference type="InterPro" id="IPR051678">
    <property type="entry name" value="AGP_Transferase"/>
</dbReference>
<feature type="non-terminal residue" evidence="3">
    <location>
        <position position="281"/>
    </location>
</feature>
<dbReference type="InterPro" id="IPR002575">
    <property type="entry name" value="Aminoglycoside_PTrfase"/>
</dbReference>
<dbReference type="PANTHER" id="PTHR21310">
    <property type="entry name" value="AMINOGLYCOSIDE PHOSPHOTRANSFERASE-RELATED-RELATED"/>
    <property type="match status" value="1"/>
</dbReference>
<accession>A0A0H2TYW5</accession>
<protein>
    <recommendedName>
        <fullName evidence="2">Aminoglycoside phosphotransferase domain-containing protein</fullName>
    </recommendedName>
</protein>
<dbReference type="InterPro" id="IPR011009">
    <property type="entry name" value="Kinase-like_dom_sf"/>
</dbReference>
<feature type="compositionally biased region" description="Low complexity" evidence="1">
    <location>
        <begin position="263"/>
        <end position="281"/>
    </location>
</feature>
<dbReference type="Gene3D" id="3.30.200.150">
    <property type="match status" value="1"/>
</dbReference>
<feature type="region of interest" description="Disordered" evidence="1">
    <location>
        <begin position="259"/>
        <end position="281"/>
    </location>
</feature>
<dbReference type="OrthoDB" id="2906425at2759"/>
<evidence type="ECO:0000256" key="1">
    <source>
        <dbReference type="SAM" id="MobiDB-lite"/>
    </source>
</evidence>
<dbReference type="Pfam" id="PF01636">
    <property type="entry name" value="APH"/>
    <property type="match status" value="1"/>
</dbReference>
<evidence type="ECO:0000259" key="2">
    <source>
        <dbReference type="Pfam" id="PF01636"/>
    </source>
</evidence>
<dbReference type="PANTHER" id="PTHR21310:SF58">
    <property type="entry name" value="AMINOGLYCOSIDE PHOSPHOTRANSFERASE DOMAIN-CONTAINING PROTEIN"/>
    <property type="match status" value="1"/>
</dbReference>
<dbReference type="Gene3D" id="3.90.1200.10">
    <property type="match status" value="1"/>
</dbReference>
<feature type="domain" description="Aminoglycoside phosphotransferase" evidence="2">
    <location>
        <begin position="130"/>
        <end position="212"/>
    </location>
</feature>